<name>A0A9E5ML25_9MICO</name>
<dbReference type="PANTHER" id="PTHR33602:SF1">
    <property type="entry name" value="REGULATORY PROTEIN RECX FAMILY PROTEIN"/>
    <property type="match status" value="1"/>
</dbReference>
<dbReference type="InterPro" id="IPR036388">
    <property type="entry name" value="WH-like_DNA-bd_sf"/>
</dbReference>
<dbReference type="OrthoDB" id="5244465at2"/>
<evidence type="ECO:0000256" key="5">
    <source>
        <dbReference type="HAMAP-Rule" id="MF_01114"/>
    </source>
</evidence>
<dbReference type="GO" id="GO:0006282">
    <property type="term" value="P:regulation of DNA repair"/>
    <property type="evidence" value="ECO:0007669"/>
    <property type="project" value="UniProtKB-UniRule"/>
</dbReference>
<dbReference type="Gene3D" id="1.10.10.10">
    <property type="entry name" value="Winged helix-like DNA-binding domain superfamily/Winged helix DNA-binding domain"/>
    <property type="match status" value="1"/>
</dbReference>
<gene>
    <name evidence="5" type="primary">recX</name>
    <name evidence="8" type="ORF">FK219_012475</name>
</gene>
<protein>
    <recommendedName>
        <fullName evidence="3 5">Regulatory protein RecX</fullName>
    </recommendedName>
</protein>
<evidence type="ECO:0000256" key="3">
    <source>
        <dbReference type="ARBA" id="ARBA00018111"/>
    </source>
</evidence>
<organism evidence="8 9">
    <name type="scientific">Microcella pacifica</name>
    <dbReference type="NCBI Taxonomy" id="2591847"/>
    <lineage>
        <taxon>Bacteria</taxon>
        <taxon>Bacillati</taxon>
        <taxon>Actinomycetota</taxon>
        <taxon>Actinomycetes</taxon>
        <taxon>Micrococcales</taxon>
        <taxon>Microbacteriaceae</taxon>
        <taxon>Microcella</taxon>
    </lineage>
</organism>
<dbReference type="InterPro" id="IPR003783">
    <property type="entry name" value="Regulatory_RecX"/>
</dbReference>
<dbReference type="HAMAP" id="MF_01114">
    <property type="entry name" value="RecX"/>
    <property type="match status" value="1"/>
</dbReference>
<dbReference type="Pfam" id="PF02631">
    <property type="entry name" value="RecX_HTH2"/>
    <property type="match status" value="1"/>
</dbReference>
<keyword evidence="4 5" id="KW-0963">Cytoplasm</keyword>
<evidence type="ECO:0000256" key="2">
    <source>
        <dbReference type="ARBA" id="ARBA00009695"/>
    </source>
</evidence>
<comment type="caution">
    <text evidence="8">The sequence shown here is derived from an EMBL/GenBank/DDBJ whole genome shotgun (WGS) entry which is preliminary data.</text>
</comment>
<dbReference type="InterPro" id="IPR053924">
    <property type="entry name" value="RecX_HTH_2nd"/>
</dbReference>
<feature type="region of interest" description="Disordered" evidence="6">
    <location>
        <begin position="183"/>
        <end position="215"/>
    </location>
</feature>
<proteinExistence type="inferred from homology"/>
<comment type="subcellular location">
    <subcellularLocation>
        <location evidence="1 5">Cytoplasm</location>
    </subcellularLocation>
</comment>
<comment type="function">
    <text evidence="5">Modulates RecA activity.</text>
</comment>
<evidence type="ECO:0000256" key="6">
    <source>
        <dbReference type="SAM" id="MobiDB-lite"/>
    </source>
</evidence>
<dbReference type="AlphaFoldDB" id="A0A9E5ML25"/>
<feature type="domain" description="RecX second three-helical" evidence="7">
    <location>
        <begin position="99"/>
        <end position="140"/>
    </location>
</feature>
<evidence type="ECO:0000313" key="8">
    <source>
        <dbReference type="EMBL" id="NHF64039.1"/>
    </source>
</evidence>
<accession>A0A9E5ML25</accession>
<dbReference type="RefSeq" id="WP_152582739.1">
    <property type="nucleotide sequence ID" value="NZ_VIKT02000030.1"/>
</dbReference>
<evidence type="ECO:0000256" key="4">
    <source>
        <dbReference type="ARBA" id="ARBA00022490"/>
    </source>
</evidence>
<dbReference type="GO" id="GO:0005737">
    <property type="term" value="C:cytoplasm"/>
    <property type="evidence" value="ECO:0007669"/>
    <property type="project" value="UniProtKB-SubCell"/>
</dbReference>
<evidence type="ECO:0000313" key="9">
    <source>
        <dbReference type="Proteomes" id="UP000818266"/>
    </source>
</evidence>
<dbReference type="EMBL" id="VIKT02000030">
    <property type="protein sequence ID" value="NHF64039.1"/>
    <property type="molecule type" value="Genomic_DNA"/>
</dbReference>
<reference evidence="8 9" key="1">
    <citation type="submission" date="2020-03" db="EMBL/GenBank/DDBJ databases">
        <title>Chryseoglobus sp. isolated from a deep-sea seamount.</title>
        <authorList>
            <person name="Zhang D.-C."/>
        </authorList>
    </citation>
    <scope>NUCLEOTIDE SEQUENCE [LARGE SCALE GENOMIC DNA]</scope>
    <source>
        <strain evidence="8 9">KN1116</strain>
    </source>
</reference>
<dbReference type="PANTHER" id="PTHR33602">
    <property type="entry name" value="REGULATORY PROTEIN RECX FAMILY PROTEIN"/>
    <property type="match status" value="1"/>
</dbReference>
<keyword evidence="9" id="KW-1185">Reference proteome</keyword>
<evidence type="ECO:0000259" key="7">
    <source>
        <dbReference type="Pfam" id="PF02631"/>
    </source>
</evidence>
<dbReference type="Proteomes" id="UP000818266">
    <property type="component" value="Unassembled WGS sequence"/>
</dbReference>
<evidence type="ECO:0000256" key="1">
    <source>
        <dbReference type="ARBA" id="ARBA00004496"/>
    </source>
</evidence>
<feature type="compositionally biased region" description="Basic and acidic residues" evidence="6">
    <location>
        <begin position="191"/>
        <end position="202"/>
    </location>
</feature>
<sequence>MSLSGSGRQDALAPVTYLPGAREAEILARAEAEAESLAEGDADSEFAAQERRAENITMHALTRRGQSRAEIGDLLLRREIDVCVAESELDRLERVGLIDDRALAADLVERLRTRKKLGPSALRQELMRRKIDRDAIEEALSEAEEEDGDDLVLELARDRARRLGGLDRTTAERRLVDFLARKGHGGSGAREAARQALDERDSGYGGDTVHRVQFR</sequence>
<comment type="similarity">
    <text evidence="2 5">Belongs to the RecX family.</text>
</comment>